<dbReference type="Gene3D" id="3.80.10.10">
    <property type="entry name" value="Ribonuclease Inhibitor"/>
    <property type="match status" value="1"/>
</dbReference>
<gene>
    <name evidence="1" type="ORF">EMPS_05168</name>
</gene>
<evidence type="ECO:0000313" key="2">
    <source>
        <dbReference type="Proteomes" id="UP000827284"/>
    </source>
</evidence>
<keyword evidence="2" id="KW-1185">Reference proteome</keyword>
<dbReference type="AlphaFoldDB" id="A0A9P3H9X5"/>
<organism evidence="1 2">
    <name type="scientific">Entomortierella parvispora</name>
    <dbReference type="NCBI Taxonomy" id="205924"/>
    <lineage>
        <taxon>Eukaryota</taxon>
        <taxon>Fungi</taxon>
        <taxon>Fungi incertae sedis</taxon>
        <taxon>Mucoromycota</taxon>
        <taxon>Mortierellomycotina</taxon>
        <taxon>Mortierellomycetes</taxon>
        <taxon>Mortierellales</taxon>
        <taxon>Mortierellaceae</taxon>
        <taxon>Entomortierella</taxon>
    </lineage>
</organism>
<dbReference type="EMBL" id="BQFW01000007">
    <property type="protein sequence ID" value="GJJ72810.1"/>
    <property type="molecule type" value="Genomic_DNA"/>
</dbReference>
<dbReference type="InterPro" id="IPR036047">
    <property type="entry name" value="F-box-like_dom_sf"/>
</dbReference>
<reference evidence="1" key="2">
    <citation type="journal article" date="2022" name="Microbiol. Resour. Announc.">
        <title>Whole-Genome Sequence of Entomortierella parvispora E1425, a Mucoromycotan Fungus Associated with Burkholderiaceae-Related Endosymbiotic Bacteria.</title>
        <authorList>
            <person name="Herlambang A."/>
            <person name="Guo Y."/>
            <person name="Takashima Y."/>
            <person name="Narisawa K."/>
            <person name="Ohta H."/>
            <person name="Nishizawa T."/>
        </authorList>
    </citation>
    <scope>NUCLEOTIDE SEQUENCE</scope>
    <source>
        <strain evidence="1">E1425</strain>
    </source>
</reference>
<evidence type="ECO:0008006" key="3">
    <source>
        <dbReference type="Google" id="ProtNLM"/>
    </source>
</evidence>
<reference evidence="1" key="1">
    <citation type="submission" date="2021-11" db="EMBL/GenBank/DDBJ databases">
        <authorList>
            <person name="Herlambang A."/>
            <person name="Guo Y."/>
            <person name="Takashima Y."/>
            <person name="Nishizawa T."/>
        </authorList>
    </citation>
    <scope>NUCLEOTIDE SEQUENCE</scope>
    <source>
        <strain evidence="1">E1425</strain>
    </source>
</reference>
<accession>A0A9P3H9X5</accession>
<evidence type="ECO:0000313" key="1">
    <source>
        <dbReference type="EMBL" id="GJJ72810.1"/>
    </source>
</evidence>
<name>A0A9P3H9X5_9FUNG</name>
<dbReference type="SUPFAM" id="SSF81383">
    <property type="entry name" value="F-box domain"/>
    <property type="match status" value="1"/>
</dbReference>
<sequence length="496" mass="56890">MPFFLGSCEQQEHIRPYPLELPEIVMVVGKYLSPTDVTTCLRVCHLWYHVLVPRIWSNIEFLNSGASRLPLRIGPAYSSLVRRVYVQNHDRGEVFFPNLNNLVLSRVLDGSKATADMVHRHRHTLMGLSTEQSLSTEFLDAIIGCQKLRVLYAWKAPLPECSDQLTRMYEKVWSRLDTLGLAGPWFDQASSITDLMNQSLPSSNIQELTIVGTSFDSTHVQDCHLWLIKRCNLIHLRWFTGSPGSDRERGPMYFLARELRQSADCRWMRRLEFLDLPQQSFQLKDFSKVVEWIPRLVGLCLPGSEFGLDAWTTLKGLSPRHLTTLRVLKLHNCKNLPGPAIQSILCSMPKLEVFKGYEIWTSDILAEDNPWVCRDLKKLRLRFIFAGPIPTQAMVLSRLSELVKLESLNMYMSGELLFTLSAGEVGLDSLRTLGRLRSFVGGFSGWESVWGEAEARWVQVNWPKLQKLVQVDMTDETKDILENDCKIKIVERYSDD</sequence>
<proteinExistence type="predicted"/>
<dbReference type="InterPro" id="IPR032675">
    <property type="entry name" value="LRR_dom_sf"/>
</dbReference>
<dbReference type="SUPFAM" id="SSF52047">
    <property type="entry name" value="RNI-like"/>
    <property type="match status" value="1"/>
</dbReference>
<dbReference type="Proteomes" id="UP000827284">
    <property type="component" value="Unassembled WGS sequence"/>
</dbReference>
<dbReference type="OrthoDB" id="2432222at2759"/>
<comment type="caution">
    <text evidence="1">The sequence shown here is derived from an EMBL/GenBank/DDBJ whole genome shotgun (WGS) entry which is preliminary data.</text>
</comment>
<protein>
    <recommendedName>
        <fullName evidence="3">F-box domain-containing protein</fullName>
    </recommendedName>
</protein>